<keyword evidence="4" id="KW-0808">Transferase</keyword>
<proteinExistence type="predicted"/>
<dbReference type="SUPFAM" id="SSF55874">
    <property type="entry name" value="ATPase domain of HSP90 chaperone/DNA topoisomerase II/histidine kinase"/>
    <property type="match status" value="1"/>
</dbReference>
<keyword evidence="5" id="KW-0418">Kinase</keyword>
<dbReference type="InterPro" id="IPR003661">
    <property type="entry name" value="HisK_dim/P_dom"/>
</dbReference>
<dbReference type="InterPro" id="IPR005467">
    <property type="entry name" value="His_kinase_dom"/>
</dbReference>
<dbReference type="InterPro" id="IPR000014">
    <property type="entry name" value="PAS"/>
</dbReference>
<dbReference type="Gene3D" id="3.30.450.20">
    <property type="entry name" value="PAS domain"/>
    <property type="match status" value="3"/>
</dbReference>
<dbReference type="InterPro" id="IPR036097">
    <property type="entry name" value="HisK_dim/P_sf"/>
</dbReference>
<reference evidence="11 12" key="1">
    <citation type="submission" date="2023-02" db="EMBL/GenBank/DDBJ databases">
        <title>Dictyobacter halimunensis sp. nov., a new member of the class Ktedonobacteria from forest soil in a geothermal area.</title>
        <authorList>
            <person name="Rachmania M.K."/>
            <person name="Ningsih F."/>
            <person name="Sakai Y."/>
            <person name="Yabe S."/>
            <person name="Yokota A."/>
            <person name="Sjamsuridzal W."/>
        </authorList>
    </citation>
    <scope>NUCLEOTIDE SEQUENCE [LARGE SCALE GENOMIC DNA]</scope>
    <source>
        <strain evidence="11 12">S3.2.2.5</strain>
    </source>
</reference>
<evidence type="ECO:0000259" key="10">
    <source>
        <dbReference type="PROSITE" id="PS50113"/>
    </source>
</evidence>
<dbReference type="SMART" id="SM00388">
    <property type="entry name" value="HisKA"/>
    <property type="match status" value="1"/>
</dbReference>
<evidence type="ECO:0000259" key="8">
    <source>
        <dbReference type="PROSITE" id="PS50109"/>
    </source>
</evidence>
<dbReference type="EC" id="2.7.13.3" evidence="2"/>
<dbReference type="InterPro" id="IPR035965">
    <property type="entry name" value="PAS-like_dom_sf"/>
</dbReference>
<evidence type="ECO:0000256" key="4">
    <source>
        <dbReference type="ARBA" id="ARBA00022679"/>
    </source>
</evidence>
<evidence type="ECO:0000259" key="9">
    <source>
        <dbReference type="PROSITE" id="PS50112"/>
    </source>
</evidence>
<keyword evidence="6" id="KW-0902">Two-component regulatory system</keyword>
<evidence type="ECO:0000313" key="11">
    <source>
        <dbReference type="EMBL" id="GLV60552.1"/>
    </source>
</evidence>
<keyword evidence="3" id="KW-0597">Phosphoprotein</keyword>
<dbReference type="Proteomes" id="UP001344906">
    <property type="component" value="Unassembled WGS sequence"/>
</dbReference>
<keyword evidence="12" id="KW-1185">Reference proteome</keyword>
<dbReference type="CDD" id="cd00082">
    <property type="entry name" value="HisKA"/>
    <property type="match status" value="1"/>
</dbReference>
<organism evidence="11 12">
    <name type="scientific">Dictyobacter halimunensis</name>
    <dbReference type="NCBI Taxonomy" id="3026934"/>
    <lineage>
        <taxon>Bacteria</taxon>
        <taxon>Bacillati</taxon>
        <taxon>Chloroflexota</taxon>
        <taxon>Ktedonobacteria</taxon>
        <taxon>Ktedonobacterales</taxon>
        <taxon>Dictyobacteraceae</taxon>
        <taxon>Dictyobacter</taxon>
    </lineage>
</organism>
<dbReference type="CDD" id="cd00130">
    <property type="entry name" value="PAS"/>
    <property type="match status" value="2"/>
</dbReference>
<evidence type="ECO:0000256" key="5">
    <source>
        <dbReference type="ARBA" id="ARBA00022777"/>
    </source>
</evidence>
<comment type="caution">
    <text evidence="11">The sequence shown here is derived from an EMBL/GenBank/DDBJ whole genome shotgun (WGS) entry which is preliminary data.</text>
</comment>
<feature type="domain" description="PAS" evidence="9">
    <location>
        <begin position="26"/>
        <end position="96"/>
    </location>
</feature>
<evidence type="ECO:0000256" key="7">
    <source>
        <dbReference type="ARBA" id="ARBA00023136"/>
    </source>
</evidence>
<evidence type="ECO:0000256" key="3">
    <source>
        <dbReference type="ARBA" id="ARBA00022553"/>
    </source>
</evidence>
<sequence>MDDTHALSNGDASQNIPSLREMLKVQGTHFMAILEHMSDGLSVLDREWRYLYVNHRIEEMAGKKRSELLGKNHWELYPEAVDTIFDHKLHQAMEQQISLVFEALYPHSNRWYLTRVSPAPGGLVISYQETTAQKQREKELLFQAQITYSMSDALIVSDMHYIIRSWNPAAEHIYGWKADEVIGKNALEILTGSFQTGSRETFLHEMATRDHWEGEVLQQHRDGSQRLILASVSTVKDHNGVVLGMVAANRDITEIRRIDLENLRLLEEIQIEWAHLRAVLDQMPSGVIIAEAPTGQLLMGNRQMEQLLRHPFLASASIEGYTKYQGFHPDGRPYQAEEWPMARSLRTGEVVSAEEIVYQRGDGTRGVMQVSSAPVRDEQGEIVSAVVIFADITEQKAVEQRKDEFIGMASHELRTPLTSLKAQTQLLRRTARKKNLPEVQAPLAKIEGQINRLERLITELLDVAKIQTGRLESHNELLSIDPFVHEMAENFQEITPTHRIIVSGSTNRQMTGDRQRLEQVLINLLSNAVKYSPQADRVEIQLSTEGADALIQIHDHGDGISHEHVRHIFERFYRVTTSQNDGISGLGIGLYIADNIVKQHGGMIRVASISEEGSTFTISLPTTTQ</sequence>
<accession>A0ABQ6G5J6</accession>
<dbReference type="Pfam" id="PF00512">
    <property type="entry name" value="HisKA"/>
    <property type="match status" value="1"/>
</dbReference>
<dbReference type="SUPFAM" id="SSF55785">
    <property type="entry name" value="PYP-like sensor domain (PAS domain)"/>
    <property type="match status" value="3"/>
</dbReference>
<dbReference type="SMART" id="SM00387">
    <property type="entry name" value="HATPase_c"/>
    <property type="match status" value="1"/>
</dbReference>
<dbReference type="RefSeq" id="WP_338257654.1">
    <property type="nucleotide sequence ID" value="NZ_BSRI01000002.1"/>
</dbReference>
<dbReference type="InterPro" id="IPR000700">
    <property type="entry name" value="PAS-assoc_C"/>
</dbReference>
<keyword evidence="7" id="KW-0472">Membrane</keyword>
<feature type="domain" description="PAS" evidence="9">
    <location>
        <begin position="138"/>
        <end position="187"/>
    </location>
</feature>
<dbReference type="InterPro" id="IPR001610">
    <property type="entry name" value="PAC"/>
</dbReference>
<dbReference type="SMART" id="SM00086">
    <property type="entry name" value="PAC"/>
    <property type="match status" value="2"/>
</dbReference>
<dbReference type="Gene3D" id="1.10.287.130">
    <property type="match status" value="1"/>
</dbReference>
<evidence type="ECO:0000313" key="12">
    <source>
        <dbReference type="Proteomes" id="UP001344906"/>
    </source>
</evidence>
<dbReference type="NCBIfam" id="TIGR00229">
    <property type="entry name" value="sensory_box"/>
    <property type="match status" value="3"/>
</dbReference>
<dbReference type="PROSITE" id="PS50112">
    <property type="entry name" value="PAS"/>
    <property type="match status" value="2"/>
</dbReference>
<protein>
    <recommendedName>
        <fullName evidence="2">histidine kinase</fullName>
        <ecNumber evidence="2">2.7.13.3</ecNumber>
    </recommendedName>
</protein>
<dbReference type="SMART" id="SM00091">
    <property type="entry name" value="PAS"/>
    <property type="match status" value="3"/>
</dbReference>
<dbReference type="EMBL" id="BSRI01000002">
    <property type="protein sequence ID" value="GLV60552.1"/>
    <property type="molecule type" value="Genomic_DNA"/>
</dbReference>
<evidence type="ECO:0000256" key="1">
    <source>
        <dbReference type="ARBA" id="ARBA00000085"/>
    </source>
</evidence>
<dbReference type="Gene3D" id="3.30.565.10">
    <property type="entry name" value="Histidine kinase-like ATPase, C-terminal domain"/>
    <property type="match status" value="1"/>
</dbReference>
<dbReference type="PRINTS" id="PR00344">
    <property type="entry name" value="BCTRLSENSOR"/>
</dbReference>
<dbReference type="PANTHER" id="PTHR45453">
    <property type="entry name" value="PHOSPHATE REGULON SENSOR PROTEIN PHOR"/>
    <property type="match status" value="1"/>
</dbReference>
<comment type="catalytic activity">
    <reaction evidence="1">
        <text>ATP + protein L-histidine = ADP + protein N-phospho-L-histidine.</text>
        <dbReference type="EC" id="2.7.13.3"/>
    </reaction>
</comment>
<gene>
    <name evidence="11" type="ORF">KDH_73710</name>
</gene>
<dbReference type="InterPro" id="IPR036890">
    <property type="entry name" value="HATPase_C_sf"/>
</dbReference>
<dbReference type="PANTHER" id="PTHR45453:SF1">
    <property type="entry name" value="PHOSPHATE REGULON SENSOR PROTEIN PHOR"/>
    <property type="match status" value="1"/>
</dbReference>
<feature type="domain" description="Histidine kinase" evidence="8">
    <location>
        <begin position="408"/>
        <end position="624"/>
    </location>
</feature>
<name>A0ABQ6G5J6_9CHLR</name>
<dbReference type="Pfam" id="PF13426">
    <property type="entry name" value="PAS_9"/>
    <property type="match status" value="1"/>
</dbReference>
<dbReference type="Pfam" id="PF08448">
    <property type="entry name" value="PAS_4"/>
    <property type="match status" value="2"/>
</dbReference>
<feature type="domain" description="PAC" evidence="10">
    <location>
        <begin position="210"/>
        <end position="264"/>
    </location>
</feature>
<dbReference type="Pfam" id="PF02518">
    <property type="entry name" value="HATPase_c"/>
    <property type="match status" value="1"/>
</dbReference>
<dbReference type="InterPro" id="IPR004358">
    <property type="entry name" value="Sig_transdc_His_kin-like_C"/>
</dbReference>
<dbReference type="CDD" id="cd00075">
    <property type="entry name" value="HATPase"/>
    <property type="match status" value="1"/>
</dbReference>
<dbReference type="PROSITE" id="PS50109">
    <property type="entry name" value="HIS_KIN"/>
    <property type="match status" value="1"/>
</dbReference>
<feature type="domain" description="PAC" evidence="10">
    <location>
        <begin position="352"/>
        <end position="404"/>
    </location>
</feature>
<dbReference type="PROSITE" id="PS50113">
    <property type="entry name" value="PAC"/>
    <property type="match status" value="2"/>
</dbReference>
<dbReference type="InterPro" id="IPR050351">
    <property type="entry name" value="BphY/WalK/GraS-like"/>
</dbReference>
<dbReference type="InterPro" id="IPR003594">
    <property type="entry name" value="HATPase_dom"/>
</dbReference>
<evidence type="ECO:0000256" key="6">
    <source>
        <dbReference type="ARBA" id="ARBA00023012"/>
    </source>
</evidence>
<dbReference type="InterPro" id="IPR013656">
    <property type="entry name" value="PAS_4"/>
</dbReference>
<evidence type="ECO:0000256" key="2">
    <source>
        <dbReference type="ARBA" id="ARBA00012438"/>
    </source>
</evidence>
<dbReference type="SUPFAM" id="SSF47384">
    <property type="entry name" value="Homodimeric domain of signal transducing histidine kinase"/>
    <property type="match status" value="1"/>
</dbReference>